<proteinExistence type="predicted"/>
<organism evidence="3 4">
    <name type="scientific">Nonomuraea deserti</name>
    <dbReference type="NCBI Taxonomy" id="1848322"/>
    <lineage>
        <taxon>Bacteria</taxon>
        <taxon>Bacillati</taxon>
        <taxon>Actinomycetota</taxon>
        <taxon>Actinomycetes</taxon>
        <taxon>Streptosporangiales</taxon>
        <taxon>Streptosporangiaceae</taxon>
        <taxon>Nonomuraea</taxon>
    </lineage>
</organism>
<evidence type="ECO:0000256" key="2">
    <source>
        <dbReference type="SAM" id="SignalP"/>
    </source>
</evidence>
<keyword evidence="4" id="KW-1185">Reference proteome</keyword>
<evidence type="ECO:0000256" key="1">
    <source>
        <dbReference type="SAM" id="MobiDB-lite"/>
    </source>
</evidence>
<gene>
    <name evidence="3" type="ORF">E1292_28205</name>
</gene>
<accession>A0A4R4V5Z3</accession>
<evidence type="ECO:0008006" key="5">
    <source>
        <dbReference type="Google" id="ProtNLM"/>
    </source>
</evidence>
<dbReference type="Proteomes" id="UP000295258">
    <property type="component" value="Unassembled WGS sequence"/>
</dbReference>
<reference evidence="3 4" key="1">
    <citation type="submission" date="2019-03" db="EMBL/GenBank/DDBJ databases">
        <title>Draft genome sequences of novel Actinobacteria.</title>
        <authorList>
            <person name="Sahin N."/>
            <person name="Ay H."/>
            <person name="Saygin H."/>
        </authorList>
    </citation>
    <scope>NUCLEOTIDE SEQUENCE [LARGE SCALE GENOMIC DNA]</scope>
    <source>
        <strain evidence="3 4">KC310</strain>
    </source>
</reference>
<sequence>MMRGLAAAACAAFGLMTVTAAPAMAAEGRLVLRGAETTSVLTDPRPGCYRASAPFTTVANDTDTAVTVHSRPGCTGPSQLVPPGRTTAVGERLSVSVPT</sequence>
<dbReference type="RefSeq" id="WP_132598278.1">
    <property type="nucleotide sequence ID" value="NZ_SMKO01000090.1"/>
</dbReference>
<feature type="region of interest" description="Disordered" evidence="1">
    <location>
        <begin position="70"/>
        <end position="99"/>
    </location>
</feature>
<protein>
    <recommendedName>
        <fullName evidence="5">Secreted protein</fullName>
    </recommendedName>
</protein>
<feature type="signal peptide" evidence="2">
    <location>
        <begin position="1"/>
        <end position="25"/>
    </location>
</feature>
<comment type="caution">
    <text evidence="3">The sequence shown here is derived from an EMBL/GenBank/DDBJ whole genome shotgun (WGS) entry which is preliminary data.</text>
</comment>
<name>A0A4R4V5Z3_9ACTN</name>
<feature type="chain" id="PRO_5020588363" description="Secreted protein" evidence="2">
    <location>
        <begin position="26"/>
        <end position="99"/>
    </location>
</feature>
<dbReference type="EMBL" id="SMKO01000090">
    <property type="protein sequence ID" value="TDD00629.1"/>
    <property type="molecule type" value="Genomic_DNA"/>
</dbReference>
<evidence type="ECO:0000313" key="4">
    <source>
        <dbReference type="Proteomes" id="UP000295258"/>
    </source>
</evidence>
<evidence type="ECO:0000313" key="3">
    <source>
        <dbReference type="EMBL" id="TDD00629.1"/>
    </source>
</evidence>
<dbReference type="AlphaFoldDB" id="A0A4R4V5Z3"/>
<keyword evidence="2" id="KW-0732">Signal</keyword>